<evidence type="ECO:0000313" key="2">
    <source>
        <dbReference type="Proteomes" id="UP000503129"/>
    </source>
</evidence>
<sequence length="134" mass="14951">MVGFTLKSSELEDLKTRMIELVNSIRDRREELVVNFQINLSNSLKISDSADRLIRSINKIAIEQINEIRTDLQEPAKKITNVTDKLGAAIEELQEVNKLVQILTNLTNLVNVILSPASGLVKIAGIVTQLDKLT</sequence>
<dbReference type="KEGG" id="bsen:DP114_26040"/>
<evidence type="ECO:0000313" key="1">
    <source>
        <dbReference type="EMBL" id="QDL10904.1"/>
    </source>
</evidence>
<dbReference type="Proteomes" id="UP000503129">
    <property type="component" value="Chromosome"/>
</dbReference>
<dbReference type="EMBL" id="CP030118">
    <property type="protein sequence ID" value="QDL10904.1"/>
    <property type="molecule type" value="Genomic_DNA"/>
</dbReference>
<reference evidence="1 2" key="1">
    <citation type="submission" date="2018-06" db="EMBL/GenBank/DDBJ databases">
        <title>Comparative genomics of Brasilonema spp. strains.</title>
        <authorList>
            <person name="Alvarenga D.O."/>
            <person name="Fiore M.F."/>
            <person name="Varani A.M."/>
        </authorList>
    </citation>
    <scope>NUCLEOTIDE SEQUENCE [LARGE SCALE GENOMIC DNA]</scope>
    <source>
        <strain evidence="1 2">CENA114</strain>
    </source>
</reference>
<organism evidence="1 2">
    <name type="scientific">Brasilonema sennae CENA114</name>
    <dbReference type="NCBI Taxonomy" id="415709"/>
    <lineage>
        <taxon>Bacteria</taxon>
        <taxon>Bacillati</taxon>
        <taxon>Cyanobacteriota</taxon>
        <taxon>Cyanophyceae</taxon>
        <taxon>Nostocales</taxon>
        <taxon>Scytonemataceae</taxon>
        <taxon>Brasilonema</taxon>
        <taxon>Bromeliae group (in: Brasilonema)</taxon>
    </lineage>
</organism>
<protein>
    <submittedName>
        <fullName evidence="1">Uncharacterized protein</fullName>
    </submittedName>
</protein>
<dbReference type="AlphaFoldDB" id="A0A856MLB4"/>
<gene>
    <name evidence="1" type="ORF">DP114_26040</name>
</gene>
<keyword evidence="2" id="KW-1185">Reference proteome</keyword>
<name>A0A856MLB4_9CYAN</name>
<accession>A0A856MLB4</accession>
<proteinExistence type="predicted"/>